<dbReference type="GO" id="GO:0006629">
    <property type="term" value="P:lipid metabolic process"/>
    <property type="evidence" value="ECO:0007669"/>
    <property type="project" value="InterPro"/>
</dbReference>
<proteinExistence type="inferred from homology"/>
<keyword evidence="5 9" id="KW-0812">Transmembrane</keyword>
<evidence type="ECO:0000313" key="11">
    <source>
        <dbReference type="EMBL" id="CAF9935294.1"/>
    </source>
</evidence>
<comment type="subcellular location">
    <subcellularLocation>
        <location evidence="1">Membrane</location>
        <topology evidence="1">Multi-pass membrane protein</topology>
    </subcellularLocation>
</comment>
<gene>
    <name evidence="11" type="ORF">HETSPECPRED_009731</name>
</gene>
<feature type="compositionally biased region" description="Polar residues" evidence="8">
    <location>
        <begin position="131"/>
        <end position="142"/>
    </location>
</feature>
<accession>A0A8H3G5S0</accession>
<dbReference type="PANTHER" id="PTHR31595">
    <property type="entry name" value="LONG-CHAIN-ALCOHOL O-FATTY-ACYLTRANSFERASE 3-RELATED"/>
    <property type="match status" value="1"/>
</dbReference>
<dbReference type="AlphaFoldDB" id="A0A8H3G5S0"/>
<comment type="caution">
    <text evidence="11">The sequence shown here is derived from an EMBL/GenBank/DDBJ whole genome shotgun (WGS) entry which is preliminary data.</text>
</comment>
<evidence type="ECO:0000313" key="12">
    <source>
        <dbReference type="Proteomes" id="UP000664521"/>
    </source>
</evidence>
<feature type="region of interest" description="Disordered" evidence="8">
    <location>
        <begin position="111"/>
        <end position="146"/>
    </location>
</feature>
<keyword evidence="4" id="KW-0808">Transferase</keyword>
<evidence type="ECO:0000256" key="1">
    <source>
        <dbReference type="ARBA" id="ARBA00004141"/>
    </source>
</evidence>
<keyword evidence="6 9" id="KW-1133">Transmembrane helix</keyword>
<sequence>MATVPGVLAFSYFFASVFFALLGLQSQPQNRPFLFIPHALFGALAFRRITDVTTQPAHASMIGMFFCVWIAHMSYVLCLSGSNHHPPVSEWDWHRAYKICWNVRWVGTAHEAPSNTGRPRTVPPTTTPGTDPSQEQPPSVSRSQKDSSTRRIFLLKRLLSIATIYGINMLYEHTLRTLSQFQPTDFSPPKQSYLRRLHAVSTRESILRAILVLNFVWTSWALISAYHRALSVFFVALALDQPHEWPTLYGSPWEMYSVRRFWGRFWHRSTFRTYTGYGNLVAEKALRLRRGTATHKICVEFVVFFVSGVTHALTTRTLGFRAGHWEDIAWFCANFAAILLETAVRSLVRRVWGETSDRVGKGVGALWLFAFFFWSLPKTQFTKIYNGTV</sequence>
<dbReference type="GO" id="GO:0016020">
    <property type="term" value="C:membrane"/>
    <property type="evidence" value="ECO:0007669"/>
    <property type="project" value="UniProtKB-SubCell"/>
</dbReference>
<comment type="similarity">
    <text evidence="3">Belongs to the wax synthase family.</text>
</comment>
<evidence type="ECO:0000256" key="8">
    <source>
        <dbReference type="SAM" id="MobiDB-lite"/>
    </source>
</evidence>
<evidence type="ECO:0000256" key="4">
    <source>
        <dbReference type="ARBA" id="ARBA00022679"/>
    </source>
</evidence>
<dbReference type="InterPro" id="IPR044851">
    <property type="entry name" value="Wax_synthase"/>
</dbReference>
<evidence type="ECO:0000256" key="6">
    <source>
        <dbReference type="ARBA" id="ARBA00022989"/>
    </source>
</evidence>
<dbReference type="Pfam" id="PF13813">
    <property type="entry name" value="MBOAT_2"/>
    <property type="match status" value="1"/>
</dbReference>
<evidence type="ECO:0000259" key="10">
    <source>
        <dbReference type="Pfam" id="PF13813"/>
    </source>
</evidence>
<evidence type="ECO:0000256" key="9">
    <source>
        <dbReference type="SAM" id="Phobius"/>
    </source>
</evidence>
<feature type="domain" description="Wax synthase" evidence="10">
    <location>
        <begin position="245"/>
        <end position="332"/>
    </location>
</feature>
<keyword evidence="12" id="KW-1185">Reference proteome</keyword>
<dbReference type="GO" id="GO:0008374">
    <property type="term" value="F:O-acyltransferase activity"/>
    <property type="evidence" value="ECO:0007669"/>
    <property type="project" value="InterPro"/>
</dbReference>
<keyword evidence="7 9" id="KW-0472">Membrane</keyword>
<evidence type="ECO:0000256" key="3">
    <source>
        <dbReference type="ARBA" id="ARBA00007282"/>
    </source>
</evidence>
<dbReference type="EMBL" id="CAJPDS010000081">
    <property type="protein sequence ID" value="CAF9935294.1"/>
    <property type="molecule type" value="Genomic_DNA"/>
</dbReference>
<evidence type="ECO:0000256" key="5">
    <source>
        <dbReference type="ARBA" id="ARBA00022692"/>
    </source>
</evidence>
<protein>
    <recommendedName>
        <fullName evidence="10">Wax synthase domain-containing protein</fullName>
    </recommendedName>
</protein>
<dbReference type="InterPro" id="IPR032805">
    <property type="entry name" value="Wax_synthase_dom"/>
</dbReference>
<evidence type="ECO:0000256" key="2">
    <source>
        <dbReference type="ARBA" id="ARBA00005179"/>
    </source>
</evidence>
<dbReference type="OrthoDB" id="1077582at2759"/>
<reference evidence="11" key="1">
    <citation type="submission" date="2021-03" db="EMBL/GenBank/DDBJ databases">
        <authorList>
            <person name="Tagirdzhanova G."/>
        </authorList>
    </citation>
    <scope>NUCLEOTIDE SEQUENCE</scope>
</reference>
<feature type="transmembrane region" description="Helical" evidence="9">
    <location>
        <begin position="61"/>
        <end position="79"/>
    </location>
</feature>
<feature type="transmembrane region" description="Helical" evidence="9">
    <location>
        <begin position="6"/>
        <end position="24"/>
    </location>
</feature>
<dbReference type="Proteomes" id="UP000664521">
    <property type="component" value="Unassembled WGS sequence"/>
</dbReference>
<comment type="pathway">
    <text evidence="2">Secondary metabolite biosynthesis.</text>
</comment>
<feature type="transmembrane region" description="Helical" evidence="9">
    <location>
        <begin position="205"/>
        <end position="223"/>
    </location>
</feature>
<name>A0A8H3G5S0_9LECA</name>
<dbReference type="PANTHER" id="PTHR31595:SF57">
    <property type="entry name" value="OS04G0481900 PROTEIN"/>
    <property type="match status" value="1"/>
</dbReference>
<evidence type="ECO:0000256" key="7">
    <source>
        <dbReference type="ARBA" id="ARBA00023136"/>
    </source>
</evidence>
<organism evidence="11 12">
    <name type="scientific">Heterodermia speciosa</name>
    <dbReference type="NCBI Taxonomy" id="116794"/>
    <lineage>
        <taxon>Eukaryota</taxon>
        <taxon>Fungi</taxon>
        <taxon>Dikarya</taxon>
        <taxon>Ascomycota</taxon>
        <taxon>Pezizomycotina</taxon>
        <taxon>Lecanoromycetes</taxon>
        <taxon>OSLEUM clade</taxon>
        <taxon>Lecanoromycetidae</taxon>
        <taxon>Caliciales</taxon>
        <taxon>Physciaceae</taxon>
        <taxon>Heterodermia</taxon>
    </lineage>
</organism>